<dbReference type="Proteomes" id="UP001300383">
    <property type="component" value="Unassembled WGS sequence"/>
</dbReference>
<dbReference type="SUPFAM" id="SSF46785">
    <property type="entry name" value="Winged helix' DNA-binding domain"/>
    <property type="match status" value="1"/>
</dbReference>
<dbReference type="GO" id="GO:0045892">
    <property type="term" value="P:negative regulation of DNA-templated transcription"/>
    <property type="evidence" value="ECO:0007669"/>
    <property type="project" value="InterPro"/>
</dbReference>
<dbReference type="RefSeq" id="WP_283231440.1">
    <property type="nucleotide sequence ID" value="NZ_JASGBQ010000023.1"/>
</dbReference>
<comment type="caution">
    <text evidence="5">The sequence shown here is derived from an EMBL/GenBank/DDBJ whole genome shotgun (WGS) entry which is preliminary data.</text>
</comment>
<evidence type="ECO:0000313" key="6">
    <source>
        <dbReference type="Proteomes" id="UP001300383"/>
    </source>
</evidence>
<dbReference type="PIRSF" id="PIRSF019455">
    <property type="entry name" value="CopR_AtkY"/>
    <property type="match status" value="1"/>
</dbReference>
<dbReference type="Gene3D" id="1.10.10.10">
    <property type="entry name" value="Winged helix-like DNA-binding domain superfamily/Winged helix DNA-binding domain"/>
    <property type="match status" value="1"/>
</dbReference>
<reference evidence="5 6" key="1">
    <citation type="submission" date="2023-05" db="EMBL/GenBank/DDBJ databases">
        <title>[ruminococcus] sp. nov., isolated from a pig farm feces dump.</title>
        <authorList>
            <person name="Chang Y.-H."/>
        </authorList>
    </citation>
    <scope>NUCLEOTIDE SEQUENCE [LARGE SCALE GENOMIC DNA]</scope>
    <source>
        <strain evidence="5 6">YH-rum2234</strain>
    </source>
</reference>
<evidence type="ECO:0000313" key="5">
    <source>
        <dbReference type="EMBL" id="MDI9243005.1"/>
    </source>
</evidence>
<keyword evidence="6" id="KW-1185">Reference proteome</keyword>
<evidence type="ECO:0000256" key="2">
    <source>
        <dbReference type="ARBA" id="ARBA00023015"/>
    </source>
</evidence>
<comment type="similarity">
    <text evidence="1">Belongs to the BlaI transcriptional regulatory family.</text>
</comment>
<dbReference type="EMBL" id="JASGBQ010000023">
    <property type="protein sequence ID" value="MDI9243005.1"/>
    <property type="molecule type" value="Genomic_DNA"/>
</dbReference>
<accession>A0AAP4BBN7</accession>
<protein>
    <submittedName>
        <fullName evidence="5">BlaI/MecI/CopY family transcriptional regulator</fullName>
    </submittedName>
</protein>
<evidence type="ECO:0000256" key="1">
    <source>
        <dbReference type="ARBA" id="ARBA00011046"/>
    </source>
</evidence>
<dbReference type="Pfam" id="PF03965">
    <property type="entry name" value="Penicillinase_R"/>
    <property type="match status" value="1"/>
</dbReference>
<evidence type="ECO:0000256" key="3">
    <source>
        <dbReference type="ARBA" id="ARBA00023125"/>
    </source>
</evidence>
<dbReference type="GO" id="GO:0003677">
    <property type="term" value="F:DNA binding"/>
    <property type="evidence" value="ECO:0007669"/>
    <property type="project" value="UniProtKB-KW"/>
</dbReference>
<dbReference type="InterPro" id="IPR036388">
    <property type="entry name" value="WH-like_DNA-bd_sf"/>
</dbReference>
<keyword evidence="3" id="KW-0238">DNA-binding</keyword>
<keyword evidence="2" id="KW-0805">Transcription regulation</keyword>
<keyword evidence="4" id="KW-0804">Transcription</keyword>
<dbReference type="AlphaFoldDB" id="A0AAP4BBN7"/>
<dbReference type="InterPro" id="IPR005650">
    <property type="entry name" value="BlaI_family"/>
</dbReference>
<dbReference type="InterPro" id="IPR036390">
    <property type="entry name" value="WH_DNA-bd_sf"/>
</dbReference>
<evidence type="ECO:0000256" key="4">
    <source>
        <dbReference type="ARBA" id="ARBA00023163"/>
    </source>
</evidence>
<proteinExistence type="inferred from homology"/>
<organism evidence="5 6">
    <name type="scientific">Fusibacillus kribbianus</name>
    <dbReference type="NCBI Taxonomy" id="3044208"/>
    <lineage>
        <taxon>Bacteria</taxon>
        <taxon>Bacillati</taxon>
        <taxon>Bacillota</taxon>
        <taxon>Clostridia</taxon>
        <taxon>Lachnospirales</taxon>
        <taxon>Lachnospiraceae</taxon>
        <taxon>Fusibacillus</taxon>
    </lineage>
</organism>
<sequence length="130" mass="15372">MKMQELPPTELTVMKAIWDAGKPVHLSEIHVMLERYGKDWQYQTVSTYIRSLVRRGFLIMEQVKGTRGKVYLYTPAISQEEYLEYTMGKMARFWGKHSLKPILCALRENEELTEEDIQELQGYLHDCNNR</sequence>
<name>A0AAP4BBN7_9FIRM</name>
<gene>
    <name evidence="5" type="ORF">QJ036_11075</name>
</gene>